<reference evidence="5" key="3">
    <citation type="submission" date="2025-09" db="UniProtKB">
        <authorList>
            <consortium name="Ensembl"/>
        </authorList>
    </citation>
    <scope>IDENTIFICATION</scope>
</reference>
<dbReference type="GO" id="GO:0005737">
    <property type="term" value="C:cytoplasm"/>
    <property type="evidence" value="ECO:0007669"/>
    <property type="project" value="UniProtKB-ARBA"/>
</dbReference>
<dbReference type="SMART" id="SM00589">
    <property type="entry name" value="PRY"/>
    <property type="match status" value="1"/>
</dbReference>
<dbReference type="SUPFAM" id="SSF57845">
    <property type="entry name" value="B-box zinc-binding domain"/>
    <property type="match status" value="1"/>
</dbReference>
<dbReference type="HOGENOM" id="CLU_013137_0_2_1"/>
<dbReference type="InterPro" id="IPR043136">
    <property type="entry name" value="B30.2/SPRY_sf"/>
</dbReference>
<dbReference type="InterPro" id="IPR051051">
    <property type="entry name" value="E3_ubiq-ligase_TRIM/RNF"/>
</dbReference>
<dbReference type="PANTHER" id="PTHR25465">
    <property type="entry name" value="B-BOX DOMAIN CONTAINING"/>
    <property type="match status" value="1"/>
</dbReference>
<reference evidence="5" key="2">
    <citation type="submission" date="2025-08" db="UniProtKB">
        <authorList>
            <consortium name="Ensembl"/>
        </authorList>
    </citation>
    <scope>IDENTIFICATION</scope>
</reference>
<proteinExistence type="predicted"/>
<dbReference type="InterPro" id="IPR000315">
    <property type="entry name" value="Znf_B-box"/>
</dbReference>
<dbReference type="InterPro" id="IPR003877">
    <property type="entry name" value="SPRY_dom"/>
</dbReference>
<evidence type="ECO:0000256" key="2">
    <source>
        <dbReference type="ARBA" id="ARBA00022771"/>
    </source>
</evidence>
<dbReference type="PANTHER" id="PTHR25465:SF10">
    <property type="entry name" value="TRIPARTITE MOTIF-CONTAINING PROTEIN 16-RELATED"/>
    <property type="match status" value="1"/>
</dbReference>
<reference evidence="5 6" key="1">
    <citation type="journal article" date="2011" name="Genome Biol. Evol.">
        <title>Integration of the genetic map and genome assembly of fugu facilitates insights into distinct features of genome evolution in teleosts and mammals.</title>
        <authorList>
            <person name="Kai W."/>
            <person name="Kikuchi K."/>
            <person name="Tohari S."/>
            <person name="Chew A.K."/>
            <person name="Tay A."/>
            <person name="Fujiwara A."/>
            <person name="Hosoya S."/>
            <person name="Suetake H."/>
            <person name="Naruse K."/>
            <person name="Brenner S."/>
            <person name="Suzuki Y."/>
            <person name="Venkatesh B."/>
        </authorList>
    </citation>
    <scope>NUCLEOTIDE SEQUENCE [LARGE SCALE GENOMIC DNA]</scope>
</reference>
<dbReference type="Proteomes" id="UP000005226">
    <property type="component" value="Chromosome 5"/>
</dbReference>
<evidence type="ECO:0000259" key="4">
    <source>
        <dbReference type="PROSITE" id="PS50188"/>
    </source>
</evidence>
<dbReference type="SUPFAM" id="SSF49899">
    <property type="entry name" value="Concanavalin A-like lectins/glucanases"/>
    <property type="match status" value="1"/>
</dbReference>
<evidence type="ECO:0000313" key="5">
    <source>
        <dbReference type="Ensembl" id="ENSTRUP00000030682.3"/>
    </source>
</evidence>
<dbReference type="CDD" id="cd19769">
    <property type="entry name" value="Bbox2_TRIM16-like"/>
    <property type="match status" value="1"/>
</dbReference>
<evidence type="ECO:0000256" key="3">
    <source>
        <dbReference type="ARBA" id="ARBA00022833"/>
    </source>
</evidence>
<dbReference type="SMART" id="SM00449">
    <property type="entry name" value="SPRY"/>
    <property type="match status" value="1"/>
</dbReference>
<dbReference type="Pfam" id="PF00643">
    <property type="entry name" value="zf-B_box"/>
    <property type="match status" value="1"/>
</dbReference>
<sequence>MAELNGDLQDNLKNNTESVNLFAEPFQYLPPEDVPCDSCLDSPCRAMKTCLTCQVSYCEAHLRPHLLNTKFQKHRLVDPLHDSNCRVCEVHRLPFARFCMKDSCCVCSECEKQQHKGHPTVSTREARSGIEVWRTLGSGRQKFQYIAETAIEELKRNHDLIRSSVQGACVVVEQQFDLLLATVKEARKQEVQVLKGEKKAALQQAESIQAHLEQRRAELIRILTEMNKLSKRESDVDFLQECTEWKKGAEDLSLPTVCINNMDHLASYVEVVMDATQELRDLILSSYREKTSPTCKNEECRTSSNVKTLSSNLQTVFYSLHSFSITDWRRLTFDPDTTHHFLRIMEDNRKLINTSPWQHSYPDHPDRFDHWHQAMTSESLYQGRHYIEAELSGEGAHVGLTYKGIERKGEQCEGCITGYMSSWCLGRDSRGFFAWHANTETPLAVDEVTTVGLYVDFQQGCLSFYDVTEGMRLLHEYRENFSEPLYLAAWMSKNNDLIHLAGPERGGGSSAYSSAG</sequence>
<evidence type="ECO:0000256" key="1">
    <source>
        <dbReference type="ARBA" id="ARBA00022723"/>
    </source>
</evidence>
<protein>
    <submittedName>
        <fullName evidence="5">Tripartite motif containing 16</fullName>
    </submittedName>
</protein>
<dbReference type="InterPro" id="IPR001870">
    <property type="entry name" value="B30.2/SPRY"/>
</dbReference>
<accession>H2U171</accession>
<dbReference type="Pfam" id="PF13765">
    <property type="entry name" value="PRY"/>
    <property type="match status" value="1"/>
</dbReference>
<dbReference type="AlphaFoldDB" id="H2U171"/>
<dbReference type="InterPro" id="IPR013320">
    <property type="entry name" value="ConA-like_dom_sf"/>
</dbReference>
<dbReference type="GeneTree" id="ENSGT00940000161116"/>
<dbReference type="InterPro" id="IPR003879">
    <property type="entry name" value="Butyrophylin_SPRY"/>
</dbReference>
<dbReference type="OMA" id="IGLYVDF"/>
<name>H2U171_TAKRU</name>
<dbReference type="Ensembl" id="ENSTRUT00000030799.3">
    <property type="protein sequence ID" value="ENSTRUP00000030682.3"/>
    <property type="gene ID" value="ENSTRUG00000012121.3"/>
</dbReference>
<keyword evidence="1" id="KW-0479">Metal-binding</keyword>
<dbReference type="PRINTS" id="PR01407">
    <property type="entry name" value="BUTYPHLNCDUF"/>
</dbReference>
<dbReference type="Gene3D" id="4.10.830.40">
    <property type="match status" value="1"/>
</dbReference>
<dbReference type="InterPro" id="IPR006574">
    <property type="entry name" value="PRY"/>
</dbReference>
<keyword evidence="3" id="KW-0862">Zinc</keyword>
<dbReference type="Gene3D" id="2.60.120.920">
    <property type="match status" value="1"/>
</dbReference>
<dbReference type="InParanoid" id="H2U171"/>
<dbReference type="PROSITE" id="PS50188">
    <property type="entry name" value="B302_SPRY"/>
    <property type="match status" value="1"/>
</dbReference>
<dbReference type="Pfam" id="PF25600">
    <property type="entry name" value="TRIM_CC"/>
    <property type="match status" value="1"/>
</dbReference>
<gene>
    <name evidence="5" type="primary">LOC101066105</name>
</gene>
<keyword evidence="2" id="KW-0863">Zinc-finger</keyword>
<dbReference type="eggNOG" id="ENOG502QRVY">
    <property type="taxonomic scope" value="Eukaryota"/>
</dbReference>
<evidence type="ECO:0000313" key="6">
    <source>
        <dbReference type="Proteomes" id="UP000005226"/>
    </source>
</evidence>
<dbReference type="GO" id="GO:0008270">
    <property type="term" value="F:zinc ion binding"/>
    <property type="evidence" value="ECO:0007669"/>
    <property type="project" value="UniProtKB-KW"/>
</dbReference>
<dbReference type="InterPro" id="IPR058030">
    <property type="entry name" value="TRIM8/14/16/25/29/45/65_CC"/>
</dbReference>
<dbReference type="STRING" id="31033.ENSTRUP00000030682"/>
<dbReference type="Pfam" id="PF00622">
    <property type="entry name" value="SPRY"/>
    <property type="match status" value="1"/>
</dbReference>
<keyword evidence="6" id="KW-1185">Reference proteome</keyword>
<organism evidence="5 6">
    <name type="scientific">Takifugu rubripes</name>
    <name type="common">Japanese pufferfish</name>
    <name type="synonym">Fugu rubripes</name>
    <dbReference type="NCBI Taxonomy" id="31033"/>
    <lineage>
        <taxon>Eukaryota</taxon>
        <taxon>Metazoa</taxon>
        <taxon>Chordata</taxon>
        <taxon>Craniata</taxon>
        <taxon>Vertebrata</taxon>
        <taxon>Euteleostomi</taxon>
        <taxon>Actinopterygii</taxon>
        <taxon>Neopterygii</taxon>
        <taxon>Teleostei</taxon>
        <taxon>Neoteleostei</taxon>
        <taxon>Acanthomorphata</taxon>
        <taxon>Eupercaria</taxon>
        <taxon>Tetraodontiformes</taxon>
        <taxon>Tetradontoidea</taxon>
        <taxon>Tetraodontidae</taxon>
        <taxon>Takifugu</taxon>
    </lineage>
</organism>
<feature type="domain" description="B30.2/SPRY" evidence="4">
    <location>
        <begin position="311"/>
        <end position="507"/>
    </location>
</feature>